<evidence type="ECO:0000313" key="6">
    <source>
        <dbReference type="Proteomes" id="UP000781958"/>
    </source>
</evidence>
<dbReference type="Gene3D" id="1.20.120.50">
    <property type="entry name" value="Hemerythrin-like"/>
    <property type="match status" value="2"/>
</dbReference>
<dbReference type="EMBL" id="JAGINP010000002">
    <property type="protein sequence ID" value="MBP2290972.1"/>
    <property type="molecule type" value="Genomic_DNA"/>
</dbReference>
<keyword evidence="3" id="KW-0408">Iron</keyword>
<dbReference type="NCBIfam" id="TIGR02481">
    <property type="entry name" value="hemeryth_dom"/>
    <property type="match status" value="1"/>
</dbReference>
<dbReference type="NCBIfam" id="NF033749">
    <property type="entry name" value="bact_hemeryth"/>
    <property type="match status" value="1"/>
</dbReference>
<dbReference type="PANTHER" id="PTHR37164:SF1">
    <property type="entry name" value="BACTERIOHEMERYTHRIN"/>
    <property type="match status" value="1"/>
</dbReference>
<protein>
    <submittedName>
        <fullName evidence="5">Hemerythrin</fullName>
    </submittedName>
</protein>
<comment type="caution">
    <text evidence="5">The sequence shown here is derived from an EMBL/GenBank/DDBJ whole genome shotgun (WGS) entry which is preliminary data.</text>
</comment>
<evidence type="ECO:0000256" key="2">
    <source>
        <dbReference type="ARBA" id="ARBA00022723"/>
    </source>
</evidence>
<dbReference type="InterPro" id="IPR012827">
    <property type="entry name" value="Hemerythrin_metal-bd"/>
</dbReference>
<dbReference type="Proteomes" id="UP000781958">
    <property type="component" value="Unassembled WGS sequence"/>
</dbReference>
<keyword evidence="6" id="KW-1185">Reference proteome</keyword>
<evidence type="ECO:0000256" key="1">
    <source>
        <dbReference type="ARBA" id="ARBA00010587"/>
    </source>
</evidence>
<gene>
    <name evidence="5" type="ORF">J2851_000714</name>
</gene>
<evidence type="ECO:0000256" key="3">
    <source>
        <dbReference type="ARBA" id="ARBA00023004"/>
    </source>
</evidence>
<dbReference type="InterPro" id="IPR050669">
    <property type="entry name" value="Hemerythrin"/>
</dbReference>
<name>A0ABS4SEG5_9PROT</name>
<dbReference type="InterPro" id="IPR012312">
    <property type="entry name" value="Hemerythrin-like"/>
</dbReference>
<dbReference type="Pfam" id="PF01814">
    <property type="entry name" value="Hemerythrin"/>
    <property type="match status" value="2"/>
</dbReference>
<dbReference type="CDD" id="cd12107">
    <property type="entry name" value="Hemerythrin"/>
    <property type="match status" value="2"/>
</dbReference>
<proteinExistence type="inferred from homology"/>
<sequence>MTTDGHTVPRTGNGFIDVTHAALMDRVGTIRRACARGAPRDAVVPHFDAFVDEMHAHFDHEEVIIRAAGFQRWEEHANQHAMLQQQLVRLVDYVRECEVTGDFLCTVAGTLDAALCRHEIRHDGEYAALVRTASATPEGRELIPWETGFELGIAPLDAQHRQLADCLNELHRASLDQGEADVAALLEQMHDHAQAHFAMEEGVLRSVAPSRFVAHRAHHQALNAQFARVRQAVESGRLDAGVAARDFLRFWLMDHLLGSDRVAFAGGSDTRQ</sequence>
<accession>A0ABS4SEG5</accession>
<evidence type="ECO:0000259" key="4">
    <source>
        <dbReference type="Pfam" id="PF01814"/>
    </source>
</evidence>
<dbReference type="InterPro" id="IPR035938">
    <property type="entry name" value="Hemerythrin-like_sf"/>
</dbReference>
<dbReference type="RefSeq" id="WP_209764090.1">
    <property type="nucleotide sequence ID" value="NZ_JAGINP010000002.1"/>
</dbReference>
<dbReference type="SUPFAM" id="SSF47188">
    <property type="entry name" value="Hemerythrin-like"/>
    <property type="match status" value="2"/>
</dbReference>
<feature type="domain" description="Hemerythrin-like" evidence="4">
    <location>
        <begin position="152"/>
        <end position="264"/>
    </location>
</feature>
<feature type="domain" description="Hemerythrin-like" evidence="4">
    <location>
        <begin position="15"/>
        <end position="98"/>
    </location>
</feature>
<keyword evidence="2" id="KW-0479">Metal-binding</keyword>
<comment type="similarity">
    <text evidence="1">Belongs to the hemerythrin family.</text>
</comment>
<reference evidence="5 6" key="1">
    <citation type="submission" date="2021-03" db="EMBL/GenBank/DDBJ databases">
        <title>Genomic Encyclopedia of Type Strains, Phase III (KMG-III): the genomes of soil and plant-associated and newly described type strains.</title>
        <authorList>
            <person name="Whitman W."/>
        </authorList>
    </citation>
    <scope>NUCLEOTIDE SEQUENCE [LARGE SCALE GENOMIC DNA]</scope>
    <source>
        <strain evidence="5 6">IMMIB AFH-6</strain>
    </source>
</reference>
<evidence type="ECO:0000313" key="5">
    <source>
        <dbReference type="EMBL" id="MBP2290972.1"/>
    </source>
</evidence>
<dbReference type="PANTHER" id="PTHR37164">
    <property type="entry name" value="BACTERIOHEMERYTHRIN"/>
    <property type="match status" value="1"/>
</dbReference>
<organism evidence="5 6">
    <name type="scientific">Azospirillum rugosum</name>
    <dbReference type="NCBI Taxonomy" id="416170"/>
    <lineage>
        <taxon>Bacteria</taxon>
        <taxon>Pseudomonadati</taxon>
        <taxon>Pseudomonadota</taxon>
        <taxon>Alphaproteobacteria</taxon>
        <taxon>Rhodospirillales</taxon>
        <taxon>Azospirillaceae</taxon>
        <taxon>Azospirillum</taxon>
    </lineage>
</organism>